<keyword evidence="2" id="KW-1185">Reference proteome</keyword>
<dbReference type="AlphaFoldDB" id="A0A5N5SK91"/>
<evidence type="ECO:0000313" key="2">
    <source>
        <dbReference type="Proteomes" id="UP000326759"/>
    </source>
</evidence>
<dbReference type="OrthoDB" id="10378451at2759"/>
<sequence>MKAFNESCTNAQVLPNSTTITTSTTTTEIPVSSDPFYPKGLSFSGPDINKLVSDFLSNFTPALYNKYASKISEGDADEEKSKHC</sequence>
<gene>
    <name evidence="1" type="ORF">Anas_10682</name>
</gene>
<evidence type="ECO:0000313" key="1">
    <source>
        <dbReference type="EMBL" id="KAB7494128.1"/>
    </source>
</evidence>
<protein>
    <submittedName>
        <fullName evidence="1">Uncharacterized protein</fullName>
    </submittedName>
</protein>
<dbReference type="Proteomes" id="UP000326759">
    <property type="component" value="Unassembled WGS sequence"/>
</dbReference>
<comment type="caution">
    <text evidence="1">The sequence shown here is derived from an EMBL/GenBank/DDBJ whole genome shotgun (WGS) entry which is preliminary data.</text>
</comment>
<organism evidence="1 2">
    <name type="scientific">Armadillidium nasatum</name>
    <dbReference type="NCBI Taxonomy" id="96803"/>
    <lineage>
        <taxon>Eukaryota</taxon>
        <taxon>Metazoa</taxon>
        <taxon>Ecdysozoa</taxon>
        <taxon>Arthropoda</taxon>
        <taxon>Crustacea</taxon>
        <taxon>Multicrustacea</taxon>
        <taxon>Malacostraca</taxon>
        <taxon>Eumalacostraca</taxon>
        <taxon>Peracarida</taxon>
        <taxon>Isopoda</taxon>
        <taxon>Oniscidea</taxon>
        <taxon>Crinocheta</taxon>
        <taxon>Armadillidiidae</taxon>
        <taxon>Armadillidium</taxon>
    </lineage>
</organism>
<accession>A0A5N5SK91</accession>
<dbReference type="EMBL" id="SEYY01024429">
    <property type="protein sequence ID" value="KAB7494128.1"/>
    <property type="molecule type" value="Genomic_DNA"/>
</dbReference>
<reference evidence="1 2" key="1">
    <citation type="journal article" date="2019" name="PLoS Biol.">
        <title>Sex chromosomes control vertical transmission of feminizing Wolbachia symbionts in an isopod.</title>
        <authorList>
            <person name="Becking T."/>
            <person name="Chebbi M.A."/>
            <person name="Giraud I."/>
            <person name="Moumen B."/>
            <person name="Laverre T."/>
            <person name="Caubet Y."/>
            <person name="Peccoud J."/>
            <person name="Gilbert C."/>
            <person name="Cordaux R."/>
        </authorList>
    </citation>
    <scope>NUCLEOTIDE SEQUENCE [LARGE SCALE GENOMIC DNA]</scope>
    <source>
        <strain evidence="1">ANa2</strain>
        <tissue evidence="1">Whole body excluding digestive tract and cuticle</tissue>
    </source>
</reference>
<proteinExistence type="predicted"/>
<name>A0A5N5SK91_9CRUS</name>